<feature type="compositionally biased region" description="Acidic residues" evidence="1">
    <location>
        <begin position="588"/>
        <end position="597"/>
    </location>
</feature>
<accession>A0A8H7PNG3</accession>
<dbReference type="InterPro" id="IPR015374">
    <property type="entry name" value="ChAPs"/>
</dbReference>
<reference evidence="2" key="1">
    <citation type="submission" date="2020-12" db="EMBL/GenBank/DDBJ databases">
        <title>Metabolic potential, ecology and presence of endohyphal bacteria is reflected in genomic diversity of Mucoromycotina.</title>
        <authorList>
            <person name="Muszewska A."/>
            <person name="Okrasinska A."/>
            <person name="Steczkiewicz K."/>
            <person name="Drgas O."/>
            <person name="Orlowska M."/>
            <person name="Perlinska-Lenart U."/>
            <person name="Aleksandrzak-Piekarczyk T."/>
            <person name="Szatraj K."/>
            <person name="Zielenkiewicz U."/>
            <person name="Pilsyk S."/>
            <person name="Malc E."/>
            <person name="Mieczkowski P."/>
            <person name="Kruszewska J.S."/>
            <person name="Biernat P."/>
            <person name="Pawlowska J."/>
        </authorList>
    </citation>
    <scope>NUCLEOTIDE SEQUENCE</scope>
    <source>
        <strain evidence="2">WA0000067209</strain>
    </source>
</reference>
<feature type="region of interest" description="Disordered" evidence="1">
    <location>
        <begin position="541"/>
        <end position="671"/>
    </location>
</feature>
<dbReference type="InterPro" id="IPR011990">
    <property type="entry name" value="TPR-like_helical_dom_sf"/>
</dbReference>
<organism evidence="2 3">
    <name type="scientific">Mortierella isabellina</name>
    <name type="common">Filamentous fungus</name>
    <name type="synonym">Umbelopsis isabellina</name>
    <dbReference type="NCBI Taxonomy" id="91625"/>
    <lineage>
        <taxon>Eukaryota</taxon>
        <taxon>Fungi</taxon>
        <taxon>Fungi incertae sedis</taxon>
        <taxon>Mucoromycota</taxon>
        <taxon>Mucoromycotina</taxon>
        <taxon>Umbelopsidomycetes</taxon>
        <taxon>Umbelopsidales</taxon>
        <taxon>Umbelopsidaceae</taxon>
        <taxon>Umbelopsis</taxon>
    </lineage>
</organism>
<dbReference type="Pfam" id="PF09295">
    <property type="entry name" value="ChAPs"/>
    <property type="match status" value="1"/>
</dbReference>
<evidence type="ECO:0000256" key="1">
    <source>
        <dbReference type="SAM" id="MobiDB-lite"/>
    </source>
</evidence>
<dbReference type="AlphaFoldDB" id="A0A8H7PNG3"/>
<evidence type="ECO:0000313" key="2">
    <source>
        <dbReference type="EMBL" id="KAG2176386.1"/>
    </source>
</evidence>
<dbReference type="PANTHER" id="PTHR31975:SF1">
    <property type="entry name" value="BUD SITE SELECTION PROTEIN 7-RELATED"/>
    <property type="match status" value="1"/>
</dbReference>
<dbReference type="EMBL" id="JAEPQZ010000010">
    <property type="protein sequence ID" value="KAG2176386.1"/>
    <property type="molecule type" value="Genomic_DNA"/>
</dbReference>
<feature type="compositionally biased region" description="Polar residues" evidence="1">
    <location>
        <begin position="763"/>
        <end position="774"/>
    </location>
</feature>
<feature type="compositionally biased region" description="Basic and acidic residues" evidence="1">
    <location>
        <begin position="777"/>
        <end position="798"/>
    </location>
</feature>
<comment type="caution">
    <text evidence="2">The sequence shown here is derived from an EMBL/GenBank/DDBJ whole genome shotgun (WGS) entry which is preliminary data.</text>
</comment>
<feature type="compositionally biased region" description="Polar residues" evidence="1">
    <location>
        <begin position="598"/>
        <end position="610"/>
    </location>
</feature>
<evidence type="ECO:0000313" key="3">
    <source>
        <dbReference type="Proteomes" id="UP000654370"/>
    </source>
</evidence>
<keyword evidence="3" id="KW-1185">Reference proteome</keyword>
<dbReference type="OrthoDB" id="434695at2759"/>
<name>A0A8H7PNG3_MORIS</name>
<evidence type="ECO:0008006" key="4">
    <source>
        <dbReference type="Google" id="ProtNLM"/>
    </source>
</evidence>
<dbReference type="PANTHER" id="PTHR31975">
    <property type="entry name" value="BUD SITE SELECTION PROTEIN 7-RELATED"/>
    <property type="match status" value="1"/>
</dbReference>
<feature type="compositionally biased region" description="Basic and acidic residues" evidence="1">
    <location>
        <begin position="474"/>
        <end position="491"/>
    </location>
</feature>
<sequence>MSEFLKEIPEFFENTLGECIAARTDQLGAFRELGPPDLCHIVKTNVKPGQKEASFRVPNRCTNVKQVGSYHYVSGVDASSSASIAAYLNSLTYAIDDNAAWFGKGEFKIRGATYCCYNAFSRVDIRVEVKIPGGVESYYIDARGERHEATNQIWLETYLSACTRAILFSDDGNYRIAGYRKLDPISNVNGEVRYLEAVHALFDKGWMLGSDPEVQTSTVAKNHLSDALMKFFAYGANNEPLIDLLERLYGNDPEVGALLAKAYINSDQEVKAVHLLYKTLQIAPTKYTVLHTQIDFLLEKHAFEQALKLAKFSVKSMPSEFLTWSKLALVYIELGEFKTALLALNSCPMFTYSERDQHRMIPPARTHLPIKQSLLESNLLEPEVRDPDSDPNLLRLPAAALHGTFRQAYDLLTKLAAKVGWDELLHARSEVFVMEEEYRKAKEAEETKRKSVTLEAIKQVQIRRHSTLEGTEDNAEKDLKAEKDDEPKTDNTIDETEINDQMAELTTEASIEAPTVESNDQDAAQGVGSFIANTKDVAAPTEEEINIAQPEADQEISLDSPKGEGNTEVELETNGTEVLPEVNAAADEGAENDESTEDTPSGAQTPSSLNENDEKQGATAGSKNSKKNQKKKKNKKNKNKKAVIDNVTEFEEPPRQSTEEPTIVVPEPQQELLTETEATVADVLKDDELAKSDEFTEVDISGNAPIDNDTTEAVNSNGNGHALSTEEIQEPVPTETSLEDEGPADNTSALEPPKVNDVEPAHLTQTPTDPTSQPLVDDEKLTEKDVTAEPHSTEDKNEQSGTFMELNLKHKRLCERWLDNLFIVLYEDLRQYTVWRTEVQHYRAQQVEYHKNPTEWEILGDLATRLCHEPEAKEAYQNCLKERFSPRAWTRLLDIYADEGDMKNALQAAVKLTVYHNRWYNEMTNPTHISLNINKIIRKHGVQKTQNSLTSMNLTEPVLRLMNKYFENAATFKVDGYDF</sequence>
<feature type="region of interest" description="Disordered" evidence="1">
    <location>
        <begin position="696"/>
        <end position="800"/>
    </location>
</feature>
<proteinExistence type="predicted"/>
<feature type="region of interest" description="Disordered" evidence="1">
    <location>
        <begin position="465"/>
        <end position="494"/>
    </location>
</feature>
<protein>
    <recommendedName>
        <fullName evidence="4">Chaps-domain-containing protein</fullName>
    </recommendedName>
</protein>
<gene>
    <name evidence="2" type="ORF">INT43_005620</name>
</gene>
<dbReference type="SUPFAM" id="SSF48452">
    <property type="entry name" value="TPR-like"/>
    <property type="match status" value="1"/>
</dbReference>
<feature type="compositionally biased region" description="Basic residues" evidence="1">
    <location>
        <begin position="624"/>
        <end position="641"/>
    </location>
</feature>
<dbReference type="GO" id="GO:0034044">
    <property type="term" value="C:exomer complex"/>
    <property type="evidence" value="ECO:0007669"/>
    <property type="project" value="UniProtKB-ARBA"/>
</dbReference>
<dbReference type="Gene3D" id="1.25.40.10">
    <property type="entry name" value="Tetratricopeptide repeat domain"/>
    <property type="match status" value="2"/>
</dbReference>
<dbReference type="GO" id="GO:0006893">
    <property type="term" value="P:Golgi to plasma membrane transport"/>
    <property type="evidence" value="ECO:0007669"/>
    <property type="project" value="TreeGrafter"/>
</dbReference>
<dbReference type="Proteomes" id="UP000654370">
    <property type="component" value="Unassembled WGS sequence"/>
</dbReference>